<comment type="caution">
    <text evidence="2">The sequence shown here is derived from an EMBL/GenBank/DDBJ whole genome shotgun (WGS) entry which is preliminary data.</text>
</comment>
<dbReference type="InterPro" id="IPR036397">
    <property type="entry name" value="RNaseH_sf"/>
</dbReference>
<proteinExistence type="predicted"/>
<reference evidence="2 3" key="1">
    <citation type="submission" date="2021-03" db="EMBL/GenBank/DDBJ databases">
        <authorList>
            <person name="King G.J."/>
            <person name="Bancroft I."/>
            <person name="Baten A."/>
            <person name="Bloomfield J."/>
            <person name="Borpatragohain P."/>
            <person name="He Z."/>
            <person name="Irish N."/>
            <person name="Irwin J."/>
            <person name="Liu K."/>
            <person name="Mauleon R.P."/>
            <person name="Moore J."/>
            <person name="Morris R."/>
            <person name="Ostergaard L."/>
            <person name="Wang B."/>
            <person name="Wells R."/>
        </authorList>
    </citation>
    <scope>NUCLEOTIDE SEQUENCE [LARGE SCALE GENOMIC DNA]</scope>
    <source>
        <strain evidence="2">R-o-18</strain>
        <tissue evidence="2">Leaf</tissue>
    </source>
</reference>
<sequence>RKHFKTTSDIYVKSALVRRSLAVREALLHAKAPLNSKQHPVKLYGINLDIEKLTSSFSSITVAYVPRTLNSAADALAKTALYYSNA</sequence>
<protein>
    <recommendedName>
        <fullName evidence="1">RNase H type-1 domain-containing protein</fullName>
    </recommendedName>
</protein>
<evidence type="ECO:0000313" key="2">
    <source>
        <dbReference type="EMBL" id="KAG5381340.1"/>
    </source>
</evidence>
<dbReference type="SUPFAM" id="SSF53098">
    <property type="entry name" value="Ribonuclease H-like"/>
    <property type="match status" value="1"/>
</dbReference>
<dbReference type="InterPro" id="IPR012337">
    <property type="entry name" value="RNaseH-like_sf"/>
</dbReference>
<dbReference type="InterPro" id="IPR002156">
    <property type="entry name" value="RNaseH_domain"/>
</dbReference>
<accession>A0ABQ7L6T7</accession>
<name>A0ABQ7L6T7_BRACM</name>
<feature type="domain" description="RNase H type-1" evidence="1">
    <location>
        <begin position="47"/>
        <end position="80"/>
    </location>
</feature>
<organism evidence="2 3">
    <name type="scientific">Brassica rapa subsp. trilocularis</name>
    <dbReference type="NCBI Taxonomy" id="1813537"/>
    <lineage>
        <taxon>Eukaryota</taxon>
        <taxon>Viridiplantae</taxon>
        <taxon>Streptophyta</taxon>
        <taxon>Embryophyta</taxon>
        <taxon>Tracheophyta</taxon>
        <taxon>Spermatophyta</taxon>
        <taxon>Magnoliopsida</taxon>
        <taxon>eudicotyledons</taxon>
        <taxon>Gunneridae</taxon>
        <taxon>Pentapetalae</taxon>
        <taxon>rosids</taxon>
        <taxon>malvids</taxon>
        <taxon>Brassicales</taxon>
        <taxon>Brassicaceae</taxon>
        <taxon>Brassiceae</taxon>
        <taxon>Brassica</taxon>
    </lineage>
</organism>
<dbReference type="EMBL" id="JADBGQ010000009">
    <property type="protein sequence ID" value="KAG5381340.1"/>
    <property type="molecule type" value="Genomic_DNA"/>
</dbReference>
<dbReference type="Proteomes" id="UP000823674">
    <property type="component" value="Chromosome A07"/>
</dbReference>
<keyword evidence="3" id="KW-1185">Reference proteome</keyword>
<feature type="non-terminal residue" evidence="2">
    <location>
        <position position="1"/>
    </location>
</feature>
<evidence type="ECO:0000259" key="1">
    <source>
        <dbReference type="Pfam" id="PF13456"/>
    </source>
</evidence>
<dbReference type="Pfam" id="PF13456">
    <property type="entry name" value="RVT_3"/>
    <property type="match status" value="1"/>
</dbReference>
<dbReference type="Gene3D" id="3.30.420.10">
    <property type="entry name" value="Ribonuclease H-like superfamily/Ribonuclease H"/>
    <property type="match status" value="1"/>
</dbReference>
<gene>
    <name evidence="2" type="primary">A07g509270.1_BraROA</name>
    <name evidence="2" type="ORF">IGI04_029182</name>
</gene>
<evidence type="ECO:0000313" key="3">
    <source>
        <dbReference type="Proteomes" id="UP000823674"/>
    </source>
</evidence>